<sequence>MLALGLAWLVALPLWAGGGLADPRFRTVALVMMLTPSVAALAVTLVLVRPAAPWRSLGLVPTVGWRRLVVLVLVGLLAPVVLSALTVLVAALLGLARVDWSLGAYATNLAASGTPLPPTVPARTLALVALVAVPVNALVSAVPAAAEEIGWRGFLLPRLLPLGTWPALLVTGVVWGVWHAPLVLLGYDYGRTDLLGVLLMTGFTVLTGVGLGALRRRSGCVWPGAVAHGSLNTAASTVILVLSPDPAHGTGLTLLGPTGWALLALLALGLALTGVVGRRPSSTTTASTTAAPGTKGEGTARGPR</sequence>
<feature type="transmembrane region" description="Helical" evidence="2">
    <location>
        <begin position="125"/>
        <end position="146"/>
    </location>
</feature>
<evidence type="ECO:0000256" key="1">
    <source>
        <dbReference type="SAM" id="MobiDB-lite"/>
    </source>
</evidence>
<dbReference type="AlphaFoldDB" id="A0A1H2M6V4"/>
<reference evidence="5" key="1">
    <citation type="submission" date="2016-10" db="EMBL/GenBank/DDBJ databases">
        <authorList>
            <person name="Varghese N."/>
            <person name="Submissions S."/>
        </authorList>
    </citation>
    <scope>NUCLEOTIDE SEQUENCE [LARGE SCALE GENOMIC DNA]</scope>
    <source>
        <strain evidence="5">DSM 21743</strain>
    </source>
</reference>
<dbReference type="PANTHER" id="PTHR35797">
    <property type="entry name" value="PROTEASE-RELATED"/>
    <property type="match status" value="1"/>
</dbReference>
<dbReference type="RefSeq" id="WP_091073899.1">
    <property type="nucleotide sequence ID" value="NZ_LT629799.1"/>
</dbReference>
<evidence type="ECO:0000313" key="4">
    <source>
        <dbReference type="EMBL" id="SDU88899.1"/>
    </source>
</evidence>
<keyword evidence="2" id="KW-1133">Transmembrane helix</keyword>
<gene>
    <name evidence="4" type="ORF">SAMN04488544_1499</name>
</gene>
<dbReference type="EMBL" id="LT629799">
    <property type="protein sequence ID" value="SDU88899.1"/>
    <property type="molecule type" value="Genomic_DNA"/>
</dbReference>
<protein>
    <submittedName>
        <fullName evidence="4">CAAX protease self-immunity</fullName>
    </submittedName>
</protein>
<keyword evidence="5" id="KW-1185">Reference proteome</keyword>
<dbReference type="InterPro" id="IPR042150">
    <property type="entry name" value="MmRce1-like"/>
</dbReference>
<feature type="transmembrane region" description="Helical" evidence="2">
    <location>
        <begin position="254"/>
        <end position="276"/>
    </location>
</feature>
<organism evidence="4 5">
    <name type="scientific">Microlunatus sagamiharensis</name>
    <dbReference type="NCBI Taxonomy" id="546874"/>
    <lineage>
        <taxon>Bacteria</taxon>
        <taxon>Bacillati</taxon>
        <taxon>Actinomycetota</taxon>
        <taxon>Actinomycetes</taxon>
        <taxon>Propionibacteriales</taxon>
        <taxon>Propionibacteriaceae</taxon>
        <taxon>Microlunatus</taxon>
    </lineage>
</organism>
<dbReference type="PANTHER" id="PTHR35797:SF1">
    <property type="entry name" value="PROTEASE"/>
    <property type="match status" value="1"/>
</dbReference>
<dbReference type="OrthoDB" id="3693644at2"/>
<accession>A0A1H2M6V4</accession>
<feature type="transmembrane region" description="Helical" evidence="2">
    <location>
        <begin position="26"/>
        <end position="48"/>
    </location>
</feature>
<keyword evidence="4" id="KW-0378">Hydrolase</keyword>
<keyword evidence="2" id="KW-0472">Membrane</keyword>
<dbReference type="Proteomes" id="UP000198825">
    <property type="component" value="Chromosome I"/>
</dbReference>
<dbReference type="GO" id="GO:0004175">
    <property type="term" value="F:endopeptidase activity"/>
    <property type="evidence" value="ECO:0007669"/>
    <property type="project" value="UniProtKB-ARBA"/>
</dbReference>
<feature type="region of interest" description="Disordered" evidence="1">
    <location>
        <begin position="278"/>
        <end position="304"/>
    </location>
</feature>
<feature type="transmembrane region" description="Helical" evidence="2">
    <location>
        <begin position="221"/>
        <end position="242"/>
    </location>
</feature>
<dbReference type="Pfam" id="PF02517">
    <property type="entry name" value="Rce1-like"/>
    <property type="match status" value="1"/>
</dbReference>
<evidence type="ECO:0000313" key="5">
    <source>
        <dbReference type="Proteomes" id="UP000198825"/>
    </source>
</evidence>
<dbReference type="GO" id="GO:0080120">
    <property type="term" value="P:CAAX-box protein maturation"/>
    <property type="evidence" value="ECO:0007669"/>
    <property type="project" value="UniProtKB-ARBA"/>
</dbReference>
<name>A0A1H2M6V4_9ACTN</name>
<dbReference type="GO" id="GO:0006508">
    <property type="term" value="P:proteolysis"/>
    <property type="evidence" value="ECO:0007669"/>
    <property type="project" value="UniProtKB-KW"/>
</dbReference>
<feature type="domain" description="CAAX prenyl protease 2/Lysostaphin resistance protein A-like" evidence="3">
    <location>
        <begin position="137"/>
        <end position="233"/>
    </location>
</feature>
<evidence type="ECO:0000256" key="2">
    <source>
        <dbReference type="SAM" id="Phobius"/>
    </source>
</evidence>
<feature type="transmembrane region" description="Helical" evidence="2">
    <location>
        <begin position="158"/>
        <end position="178"/>
    </location>
</feature>
<feature type="transmembrane region" description="Helical" evidence="2">
    <location>
        <begin position="194"/>
        <end position="214"/>
    </location>
</feature>
<feature type="compositionally biased region" description="Low complexity" evidence="1">
    <location>
        <begin position="281"/>
        <end position="291"/>
    </location>
</feature>
<feature type="transmembrane region" description="Helical" evidence="2">
    <location>
        <begin position="68"/>
        <end position="93"/>
    </location>
</feature>
<dbReference type="InterPro" id="IPR003675">
    <property type="entry name" value="Rce1/LyrA-like_dom"/>
</dbReference>
<proteinExistence type="predicted"/>
<keyword evidence="4" id="KW-0645">Protease</keyword>
<evidence type="ECO:0000259" key="3">
    <source>
        <dbReference type="Pfam" id="PF02517"/>
    </source>
</evidence>
<dbReference type="STRING" id="546874.SAMN04488544_1499"/>
<keyword evidence="2" id="KW-0812">Transmembrane</keyword>